<dbReference type="InterPro" id="IPR039683">
    <property type="entry name" value="Lsm12-like"/>
</dbReference>
<keyword evidence="4" id="KW-1185">Reference proteome</keyword>
<dbReference type="InterPro" id="IPR019181">
    <property type="entry name" value="LSM12_ABD"/>
</dbReference>
<evidence type="ECO:0000256" key="1">
    <source>
        <dbReference type="SAM" id="MobiDB-lite"/>
    </source>
</evidence>
<accession>A0AB34L0B4</accession>
<evidence type="ECO:0000313" key="4">
    <source>
        <dbReference type="Proteomes" id="UP000803884"/>
    </source>
</evidence>
<dbReference type="EMBL" id="JAAQHG020000002">
    <property type="protein sequence ID" value="KAL1590693.1"/>
    <property type="molecule type" value="Genomic_DNA"/>
</dbReference>
<dbReference type="PANTHER" id="PTHR13542">
    <property type="entry name" value="LSM12 HOMOLOG"/>
    <property type="match status" value="1"/>
</dbReference>
<protein>
    <recommendedName>
        <fullName evidence="2">AD domain-containing protein</fullName>
    </recommendedName>
</protein>
<dbReference type="Pfam" id="PF09793">
    <property type="entry name" value="AD"/>
    <property type="match status" value="1"/>
</dbReference>
<proteinExistence type="predicted"/>
<feature type="domain" description="AD" evidence="2">
    <location>
        <begin position="105"/>
        <end position="201"/>
    </location>
</feature>
<dbReference type="GeneID" id="96002179"/>
<organism evidence="3 4">
    <name type="scientific">Cladosporium halotolerans</name>
    <dbReference type="NCBI Taxonomy" id="1052096"/>
    <lineage>
        <taxon>Eukaryota</taxon>
        <taxon>Fungi</taxon>
        <taxon>Dikarya</taxon>
        <taxon>Ascomycota</taxon>
        <taxon>Pezizomycotina</taxon>
        <taxon>Dothideomycetes</taxon>
        <taxon>Dothideomycetidae</taxon>
        <taxon>Cladosporiales</taxon>
        <taxon>Cladosporiaceae</taxon>
        <taxon>Cladosporium</taxon>
    </lineage>
</organism>
<reference evidence="3 4" key="1">
    <citation type="journal article" date="2020" name="Microbiol. Resour. Announc.">
        <title>Draft Genome Sequence of a Cladosporium Species Isolated from the Mesophotic Ascidian Didemnum maculosum.</title>
        <authorList>
            <person name="Gioti A."/>
            <person name="Siaperas R."/>
            <person name="Nikolaivits E."/>
            <person name="Le Goff G."/>
            <person name="Ouazzani J."/>
            <person name="Kotoulas G."/>
            <person name="Topakas E."/>
        </authorList>
    </citation>
    <scope>NUCLEOTIDE SEQUENCE [LARGE SCALE GENOMIC DNA]</scope>
    <source>
        <strain evidence="3 4">TM138-S3</strain>
    </source>
</reference>
<name>A0AB34L0B4_9PEZI</name>
<dbReference type="InterPro" id="IPR047574">
    <property type="entry name" value="AD"/>
</dbReference>
<evidence type="ECO:0000313" key="3">
    <source>
        <dbReference type="EMBL" id="KAL1590693.1"/>
    </source>
</evidence>
<dbReference type="PROSITE" id="PS52001">
    <property type="entry name" value="AD"/>
    <property type="match status" value="1"/>
</dbReference>
<dbReference type="SMART" id="SM00995">
    <property type="entry name" value="AD"/>
    <property type="match status" value="1"/>
</dbReference>
<feature type="region of interest" description="Disordered" evidence="1">
    <location>
        <begin position="1"/>
        <end position="23"/>
    </location>
</feature>
<evidence type="ECO:0000259" key="2">
    <source>
        <dbReference type="PROSITE" id="PS52001"/>
    </source>
</evidence>
<dbReference type="Proteomes" id="UP000803884">
    <property type="component" value="Unassembled WGS sequence"/>
</dbReference>
<comment type="caution">
    <text evidence="3">The sequence shown here is derived from an EMBL/GenBank/DDBJ whole genome shotgun (WGS) entry which is preliminary data.</text>
</comment>
<dbReference type="RefSeq" id="XP_069233798.1">
    <property type="nucleotide sequence ID" value="XM_069369341.1"/>
</dbReference>
<dbReference type="AlphaFoldDB" id="A0AB34L0B4"/>
<gene>
    <name evidence="3" type="ORF">WHR41_00735</name>
</gene>
<feature type="compositionally biased region" description="Polar residues" evidence="1">
    <location>
        <begin position="11"/>
        <end position="23"/>
    </location>
</feature>
<sequence>MANTAAKPATPKSNSPAPTTTNHTEALSKAIGARITLTTLPPHSQTYTGTLFTACATLNLLALNTSASPDPASASDSGDYHLIPIPRVQSFHIAHPAPAQTPPLAPVDTRRLAAREASRVAALKEAAAHRGKGVGAEAQAIYDALKRVNIPIRWHNAEMIVHEAVIVSPPYRPEDCKGSAAKVAVLNQVKKVLEGERRKLSQKGEVRKGG</sequence>